<dbReference type="PROSITE" id="PS51480">
    <property type="entry name" value="DHAL"/>
    <property type="match status" value="1"/>
</dbReference>
<evidence type="ECO:0000256" key="15">
    <source>
        <dbReference type="ARBA" id="ARBA00048526"/>
    </source>
</evidence>
<evidence type="ECO:0000256" key="14">
    <source>
        <dbReference type="ARBA" id="ARBA00047974"/>
    </source>
</evidence>
<comment type="function">
    <text evidence="12">Catalyzes both the phosphorylation of dihydroxyacetone and of glyceraldehyde, and the splitting of ribonucleoside diphosphate-X compounds among which FAD is the best substrate. Represses IFIH1-mediated cellular antiviral response.</text>
</comment>
<dbReference type="EC" id="2.7.1.28" evidence="3"/>
<dbReference type="OrthoDB" id="1724672at2759"/>
<dbReference type="GO" id="GO:0050354">
    <property type="term" value="F:triokinase activity"/>
    <property type="evidence" value="ECO:0007669"/>
    <property type="project" value="UniProtKB-EC"/>
</dbReference>
<dbReference type="InterPro" id="IPR004006">
    <property type="entry name" value="DhaK_dom"/>
</dbReference>
<evidence type="ECO:0000256" key="6">
    <source>
        <dbReference type="ARBA" id="ARBA00022679"/>
    </source>
</evidence>
<dbReference type="SUPFAM" id="SSF82549">
    <property type="entry name" value="DAK1/DegV-like"/>
    <property type="match status" value="1"/>
</dbReference>
<comment type="similarity">
    <text evidence="1">Belongs to the dihydroxyacetone kinase (DAK) family.</text>
</comment>
<dbReference type="SUPFAM" id="SSF101473">
    <property type="entry name" value="DhaL-like"/>
    <property type="match status" value="1"/>
</dbReference>
<comment type="catalytic activity">
    <reaction evidence="15">
        <text>FAD = riboflavin cyclic-4',5'-phosphate + AMP + H(+)</text>
        <dbReference type="Rhea" id="RHEA:13729"/>
        <dbReference type="ChEBI" id="CHEBI:15378"/>
        <dbReference type="ChEBI" id="CHEBI:57692"/>
        <dbReference type="ChEBI" id="CHEBI:76202"/>
        <dbReference type="ChEBI" id="CHEBI:456215"/>
        <dbReference type="EC" id="4.6.1.15"/>
    </reaction>
</comment>
<gene>
    <name evidence="19" type="ORF">EVEC_LOCUS10916</name>
</gene>
<dbReference type="Proteomes" id="UP000274131">
    <property type="component" value="Unassembled WGS sequence"/>
</dbReference>
<dbReference type="EC" id="4.6.1.15" evidence="4"/>
<reference evidence="19 20" key="2">
    <citation type="submission" date="2018-10" db="EMBL/GenBank/DDBJ databases">
        <authorList>
            <consortium name="Pathogen Informatics"/>
        </authorList>
    </citation>
    <scope>NUCLEOTIDE SEQUENCE [LARGE SCALE GENOMIC DNA]</scope>
</reference>
<proteinExistence type="inferred from homology"/>
<dbReference type="InterPro" id="IPR050861">
    <property type="entry name" value="Dihydroxyacetone_Kinase"/>
</dbReference>
<evidence type="ECO:0000256" key="1">
    <source>
        <dbReference type="ARBA" id="ARBA00008757"/>
    </source>
</evidence>
<evidence type="ECO:0000259" key="17">
    <source>
        <dbReference type="PROSITE" id="PS51480"/>
    </source>
</evidence>
<evidence type="ECO:0000259" key="18">
    <source>
        <dbReference type="PROSITE" id="PS51481"/>
    </source>
</evidence>
<evidence type="ECO:0000313" key="20">
    <source>
        <dbReference type="Proteomes" id="UP000274131"/>
    </source>
</evidence>
<feature type="domain" description="DhaK" evidence="18">
    <location>
        <begin position="1"/>
        <end position="327"/>
    </location>
</feature>
<protein>
    <recommendedName>
        <fullName evidence="5">Triokinase/FMN cyclase</fullName>
        <ecNumber evidence="3">2.7.1.28</ecNumber>
        <ecNumber evidence="2">2.7.1.29</ecNumber>
        <ecNumber evidence="4">4.6.1.15</ecNumber>
    </recommendedName>
    <alternativeName>
        <fullName evidence="11">Bifunctional ATP-dependent dihydroxyacetone kinase/FAD-AMP lyase (cyclizing)</fullName>
    </alternativeName>
</protein>
<comment type="catalytic activity">
    <reaction evidence="14">
        <text>D-glyceraldehyde + ATP = D-glyceraldehyde 3-phosphate + ADP + H(+)</text>
        <dbReference type="Rhea" id="RHEA:13941"/>
        <dbReference type="ChEBI" id="CHEBI:15378"/>
        <dbReference type="ChEBI" id="CHEBI:17378"/>
        <dbReference type="ChEBI" id="CHEBI:30616"/>
        <dbReference type="ChEBI" id="CHEBI:59776"/>
        <dbReference type="ChEBI" id="CHEBI:456216"/>
        <dbReference type="EC" id="2.7.1.28"/>
    </reaction>
</comment>
<evidence type="ECO:0000313" key="21">
    <source>
        <dbReference type="WBParaSite" id="EVEC_0001162301-mRNA-1"/>
    </source>
</evidence>
<dbReference type="PANTHER" id="PTHR28629:SF4">
    <property type="entry name" value="TRIOKINASE_FMN CYCLASE"/>
    <property type="match status" value="1"/>
</dbReference>
<dbReference type="InterPro" id="IPR036117">
    <property type="entry name" value="DhaL_dom_sf"/>
</dbReference>
<dbReference type="FunFam" id="3.30.1180.20:FF:000001">
    <property type="entry name" value="Dihydroxyacetone kinase 1"/>
    <property type="match status" value="1"/>
</dbReference>
<evidence type="ECO:0000256" key="12">
    <source>
        <dbReference type="ARBA" id="ARBA00045490"/>
    </source>
</evidence>
<dbReference type="InterPro" id="IPR004007">
    <property type="entry name" value="DhaL_dom"/>
</dbReference>
<keyword evidence="10" id="KW-0170">Cobalt</keyword>
<reference evidence="21" key="1">
    <citation type="submission" date="2017-02" db="UniProtKB">
        <authorList>
            <consortium name="WormBaseParasite"/>
        </authorList>
    </citation>
    <scope>IDENTIFICATION</scope>
</reference>
<dbReference type="EC" id="2.7.1.29" evidence="2"/>
<dbReference type="PANTHER" id="PTHR28629">
    <property type="entry name" value="TRIOKINASE/FMN CYCLASE"/>
    <property type="match status" value="1"/>
</dbReference>
<dbReference type="SMART" id="SM01120">
    <property type="entry name" value="Dak2"/>
    <property type="match status" value="1"/>
</dbReference>
<accession>A0A0N4VL70</accession>
<keyword evidence="8" id="KW-0418">Kinase</keyword>
<dbReference type="FunFam" id="1.25.40.340:FF:000002">
    <property type="entry name" value="Dihydroxyacetone kinase, L subunit"/>
    <property type="match status" value="1"/>
</dbReference>
<dbReference type="GO" id="GO:0034012">
    <property type="term" value="F:FAD-AMP lyase (cyclizing) activity"/>
    <property type="evidence" value="ECO:0007669"/>
    <property type="project" value="UniProtKB-EC"/>
</dbReference>
<evidence type="ECO:0000256" key="3">
    <source>
        <dbReference type="ARBA" id="ARBA00012110"/>
    </source>
</evidence>
<comment type="subunit">
    <text evidence="13">Homodimer. Interacts with IFIH1 (via the CARD domains), the interaction is inhibited by viral infection.</text>
</comment>
<evidence type="ECO:0000256" key="7">
    <source>
        <dbReference type="ARBA" id="ARBA00022741"/>
    </source>
</evidence>
<keyword evidence="20" id="KW-1185">Reference proteome</keyword>
<dbReference type="Gene3D" id="3.30.1180.20">
    <property type="entry name" value="Dihydroxyacetone kinase, domain 2"/>
    <property type="match status" value="1"/>
</dbReference>
<dbReference type="EMBL" id="UXUI01011339">
    <property type="protein sequence ID" value="VDD96165.1"/>
    <property type="molecule type" value="Genomic_DNA"/>
</dbReference>
<evidence type="ECO:0000256" key="13">
    <source>
        <dbReference type="ARBA" id="ARBA00046681"/>
    </source>
</evidence>
<dbReference type="GO" id="GO:0004371">
    <property type="term" value="F:glycerone kinase activity"/>
    <property type="evidence" value="ECO:0007669"/>
    <property type="project" value="UniProtKB-EC"/>
</dbReference>
<keyword evidence="6" id="KW-0808">Transferase</keyword>
<dbReference type="Gene3D" id="1.25.40.340">
    <property type="match status" value="1"/>
</dbReference>
<evidence type="ECO:0000256" key="9">
    <source>
        <dbReference type="ARBA" id="ARBA00022840"/>
    </source>
</evidence>
<dbReference type="GO" id="GO:0005524">
    <property type="term" value="F:ATP binding"/>
    <property type="evidence" value="ECO:0007669"/>
    <property type="project" value="UniProtKB-KW"/>
</dbReference>
<evidence type="ECO:0000256" key="10">
    <source>
        <dbReference type="ARBA" id="ARBA00023285"/>
    </source>
</evidence>
<evidence type="ECO:0000256" key="11">
    <source>
        <dbReference type="ARBA" id="ARBA00032426"/>
    </source>
</evidence>
<evidence type="ECO:0000256" key="8">
    <source>
        <dbReference type="ARBA" id="ARBA00022777"/>
    </source>
</evidence>
<evidence type="ECO:0000256" key="2">
    <source>
        <dbReference type="ARBA" id="ARBA00012107"/>
    </source>
</evidence>
<keyword evidence="7" id="KW-0547">Nucleotide-binding</keyword>
<organism evidence="21">
    <name type="scientific">Enterobius vermicularis</name>
    <name type="common">Human pinworm</name>
    <dbReference type="NCBI Taxonomy" id="51028"/>
    <lineage>
        <taxon>Eukaryota</taxon>
        <taxon>Metazoa</taxon>
        <taxon>Ecdysozoa</taxon>
        <taxon>Nematoda</taxon>
        <taxon>Chromadorea</taxon>
        <taxon>Rhabditida</taxon>
        <taxon>Spirurina</taxon>
        <taxon>Oxyuridomorpha</taxon>
        <taxon>Oxyuroidea</taxon>
        <taxon>Oxyuridae</taxon>
        <taxon>Enterobius</taxon>
    </lineage>
</organism>
<comment type="catalytic activity">
    <reaction evidence="16">
        <text>dihydroxyacetone + ATP = dihydroxyacetone phosphate + ADP + H(+)</text>
        <dbReference type="Rhea" id="RHEA:15773"/>
        <dbReference type="ChEBI" id="CHEBI:15378"/>
        <dbReference type="ChEBI" id="CHEBI:16016"/>
        <dbReference type="ChEBI" id="CHEBI:30616"/>
        <dbReference type="ChEBI" id="CHEBI:57642"/>
        <dbReference type="ChEBI" id="CHEBI:456216"/>
        <dbReference type="EC" id="2.7.1.29"/>
    </reaction>
</comment>
<dbReference type="AlphaFoldDB" id="A0A0N4VL70"/>
<evidence type="ECO:0000313" key="19">
    <source>
        <dbReference type="EMBL" id="VDD96165.1"/>
    </source>
</evidence>
<keyword evidence="9" id="KW-0067">ATP-binding</keyword>
<name>A0A0N4VL70_ENTVE</name>
<evidence type="ECO:0000256" key="5">
    <source>
        <dbReference type="ARBA" id="ARBA00018932"/>
    </source>
</evidence>
<dbReference type="GO" id="GO:0019563">
    <property type="term" value="P:glycerol catabolic process"/>
    <property type="evidence" value="ECO:0007669"/>
    <property type="project" value="TreeGrafter"/>
</dbReference>
<sequence>MDKFKIFFIVPQIRTGFGTSCGRVVLRANSGPKEEDDTVSLVAGGGSGHEPFAAGFVGRGFLTAAVCGDLFTSPPPAYVSAALEAVSDKRGIVVLVINYTGDRLNFGLAVERFNETHTAKNPAFMVVIGDDIALEGAKCSNVGRRGLAGAVLIMKIAGAMAAKYMPAEKIAVVAQQANDCVGTLGVSLSACSIPGKGPMFTLGPSEMELGLGIHGEPGCERTSLLNAKDTVDLLLKRFETSKKNCLAKDFKLAVLLNNLGGTSQIEMNVIAGEIRSWLHSHGYLVARFYSGTVMTSLGGHGISITILKVIDDTWLNYLDEPTNAPAWSFKDCDVNHIFNFQHEAIKEKEEQKEPFTGMNLSQEDGEVFLKSLRAACNSIIEAEERLNKLDSKAGDGDCGHTLARGAALAINSSTTGVLCAVEEERIPCSYPKNAFQIISKIFEEEVGGTAGALYALMFNAAAGAFTNATLPSVWHLALKRGLEAVMRYGEARPGCRSMVDPLHAAVNAISDGIYNKESWGNFVKAAERAAEATASMTALCGRASYTAKAMQTDPDPGAVAVAVWIRAVYESTFS</sequence>
<dbReference type="FunFam" id="3.40.50.10440:FF:000001">
    <property type="entry name" value="Dihydroxyacetone kinase, DhaK subunit"/>
    <property type="match status" value="1"/>
</dbReference>
<evidence type="ECO:0000256" key="4">
    <source>
        <dbReference type="ARBA" id="ARBA00012578"/>
    </source>
</evidence>
<dbReference type="PROSITE" id="PS51481">
    <property type="entry name" value="DHAK"/>
    <property type="match status" value="1"/>
</dbReference>
<dbReference type="Pfam" id="PF02733">
    <property type="entry name" value="Dak1"/>
    <property type="match status" value="1"/>
</dbReference>
<dbReference type="STRING" id="51028.A0A0N4VL70"/>
<feature type="domain" description="DhaL" evidence="17">
    <location>
        <begin position="366"/>
        <end position="570"/>
    </location>
</feature>
<dbReference type="GO" id="GO:0005829">
    <property type="term" value="C:cytosol"/>
    <property type="evidence" value="ECO:0007669"/>
    <property type="project" value="TreeGrafter"/>
</dbReference>
<dbReference type="Pfam" id="PF02734">
    <property type="entry name" value="Dak2"/>
    <property type="match status" value="1"/>
</dbReference>
<evidence type="ECO:0000256" key="16">
    <source>
        <dbReference type="ARBA" id="ARBA00048898"/>
    </source>
</evidence>
<dbReference type="WBParaSite" id="EVEC_0001162301-mRNA-1">
    <property type="protein sequence ID" value="EVEC_0001162301-mRNA-1"/>
    <property type="gene ID" value="EVEC_0001162301"/>
</dbReference>
<dbReference type="Gene3D" id="3.40.50.10440">
    <property type="entry name" value="Dihydroxyacetone kinase, domain 1"/>
    <property type="match status" value="1"/>
</dbReference>